<dbReference type="InterPro" id="IPR041373">
    <property type="entry name" value="RT_RNaseH"/>
</dbReference>
<dbReference type="InterPro" id="IPR036397">
    <property type="entry name" value="RNaseH_sf"/>
</dbReference>
<feature type="compositionally biased region" description="Basic and acidic residues" evidence="8">
    <location>
        <begin position="1317"/>
        <end position="1327"/>
    </location>
</feature>
<dbReference type="SUPFAM" id="SSF50630">
    <property type="entry name" value="Acid proteases"/>
    <property type="match status" value="1"/>
</dbReference>
<feature type="domain" description="Integrase catalytic" evidence="10">
    <location>
        <begin position="1034"/>
        <end position="1195"/>
    </location>
</feature>
<evidence type="ECO:0000256" key="5">
    <source>
        <dbReference type="ARBA" id="ARBA00022759"/>
    </source>
</evidence>
<dbReference type="GO" id="GO:0016787">
    <property type="term" value="F:hydrolase activity"/>
    <property type="evidence" value="ECO:0007669"/>
    <property type="project" value="UniProtKB-KW"/>
</dbReference>
<dbReference type="InterPro" id="IPR043128">
    <property type="entry name" value="Rev_trsase/Diguanyl_cyclase"/>
</dbReference>
<feature type="region of interest" description="Disordered" evidence="8">
    <location>
        <begin position="1261"/>
        <end position="1327"/>
    </location>
</feature>
<evidence type="ECO:0000259" key="9">
    <source>
        <dbReference type="PROSITE" id="PS50878"/>
    </source>
</evidence>
<keyword evidence="7" id="KW-0695">RNA-directed DNA polymerase</keyword>
<evidence type="ECO:0000259" key="10">
    <source>
        <dbReference type="PROSITE" id="PS50994"/>
    </source>
</evidence>
<keyword evidence="4" id="KW-0540">Nuclease</keyword>
<dbReference type="Pfam" id="PF17917">
    <property type="entry name" value="RT_RNaseH"/>
    <property type="match status" value="1"/>
</dbReference>
<accession>A0AA88XUP6</accession>
<dbReference type="FunFam" id="3.30.70.270:FF:000026">
    <property type="entry name" value="Transposon Ty3-G Gag-Pol polyprotein"/>
    <property type="match status" value="1"/>
</dbReference>
<dbReference type="InterPro" id="IPR000477">
    <property type="entry name" value="RT_dom"/>
</dbReference>
<proteinExistence type="predicted"/>
<feature type="region of interest" description="Disordered" evidence="8">
    <location>
        <begin position="1188"/>
        <end position="1227"/>
    </location>
</feature>
<dbReference type="InterPro" id="IPR012337">
    <property type="entry name" value="RNaseH-like_sf"/>
</dbReference>
<dbReference type="EC" id="2.7.7.49" evidence="1"/>
<keyword evidence="5" id="KW-0255">Endonuclease</keyword>
<keyword evidence="12" id="KW-1185">Reference proteome</keyword>
<evidence type="ECO:0000256" key="6">
    <source>
        <dbReference type="ARBA" id="ARBA00022801"/>
    </source>
</evidence>
<dbReference type="Gene3D" id="3.30.420.10">
    <property type="entry name" value="Ribonuclease H-like superfamily/Ribonuclease H"/>
    <property type="match status" value="1"/>
</dbReference>
<evidence type="ECO:0000256" key="3">
    <source>
        <dbReference type="ARBA" id="ARBA00022695"/>
    </source>
</evidence>
<dbReference type="PROSITE" id="PS50994">
    <property type="entry name" value="INTEGRASE"/>
    <property type="match status" value="1"/>
</dbReference>
<dbReference type="Pfam" id="PF00078">
    <property type="entry name" value="RVT_1"/>
    <property type="match status" value="1"/>
</dbReference>
<dbReference type="CDD" id="cd09274">
    <property type="entry name" value="RNase_HI_RT_Ty3"/>
    <property type="match status" value="1"/>
</dbReference>
<dbReference type="InterPro" id="IPR043502">
    <property type="entry name" value="DNA/RNA_pol_sf"/>
</dbReference>
<gene>
    <name evidence="11" type="ORF">FSP39_014122</name>
</gene>
<dbReference type="GO" id="GO:0004519">
    <property type="term" value="F:endonuclease activity"/>
    <property type="evidence" value="ECO:0007669"/>
    <property type="project" value="UniProtKB-KW"/>
</dbReference>
<dbReference type="CDD" id="cd01647">
    <property type="entry name" value="RT_LTR"/>
    <property type="match status" value="1"/>
</dbReference>
<comment type="caution">
    <text evidence="11">The sequence shown here is derived from an EMBL/GenBank/DDBJ whole genome shotgun (WGS) entry which is preliminary data.</text>
</comment>
<dbReference type="InterPro" id="IPR041588">
    <property type="entry name" value="Integrase_H2C2"/>
</dbReference>
<dbReference type="SUPFAM" id="SSF56672">
    <property type="entry name" value="DNA/RNA polymerases"/>
    <property type="match status" value="1"/>
</dbReference>
<dbReference type="Gene3D" id="1.10.340.70">
    <property type="match status" value="1"/>
</dbReference>
<reference evidence="11" key="1">
    <citation type="submission" date="2019-08" db="EMBL/GenBank/DDBJ databases">
        <title>The improved chromosome-level genome for the pearl oyster Pinctada fucata martensii using PacBio sequencing and Hi-C.</title>
        <authorList>
            <person name="Zheng Z."/>
        </authorList>
    </citation>
    <scope>NUCLEOTIDE SEQUENCE</scope>
    <source>
        <strain evidence="11">ZZ-2019</strain>
        <tissue evidence="11">Adductor muscle</tissue>
    </source>
</reference>
<organism evidence="11 12">
    <name type="scientific">Pinctada imbricata</name>
    <name type="common">Atlantic pearl-oyster</name>
    <name type="synonym">Pinctada martensii</name>
    <dbReference type="NCBI Taxonomy" id="66713"/>
    <lineage>
        <taxon>Eukaryota</taxon>
        <taxon>Metazoa</taxon>
        <taxon>Spiralia</taxon>
        <taxon>Lophotrochozoa</taxon>
        <taxon>Mollusca</taxon>
        <taxon>Bivalvia</taxon>
        <taxon>Autobranchia</taxon>
        <taxon>Pteriomorphia</taxon>
        <taxon>Pterioida</taxon>
        <taxon>Pterioidea</taxon>
        <taxon>Pteriidae</taxon>
        <taxon>Pinctada</taxon>
    </lineage>
</organism>
<protein>
    <recommendedName>
        <fullName evidence="1">RNA-directed DNA polymerase</fullName>
        <ecNumber evidence="1">2.7.7.49</ecNumber>
    </recommendedName>
</protein>
<dbReference type="Pfam" id="PF17921">
    <property type="entry name" value="Integrase_H2C2"/>
    <property type="match status" value="1"/>
</dbReference>
<feature type="compositionally biased region" description="Polar residues" evidence="8">
    <location>
        <begin position="1299"/>
        <end position="1315"/>
    </location>
</feature>
<evidence type="ECO:0000256" key="4">
    <source>
        <dbReference type="ARBA" id="ARBA00022722"/>
    </source>
</evidence>
<dbReference type="SUPFAM" id="SSF53098">
    <property type="entry name" value="Ribonuclease H-like"/>
    <property type="match status" value="1"/>
</dbReference>
<name>A0AA88XUP6_PINIB</name>
<dbReference type="GO" id="GO:0003964">
    <property type="term" value="F:RNA-directed DNA polymerase activity"/>
    <property type="evidence" value="ECO:0007669"/>
    <property type="project" value="UniProtKB-KW"/>
</dbReference>
<dbReference type="FunFam" id="3.30.420.10:FF:000063">
    <property type="entry name" value="Retrovirus-related Pol polyprotein from transposon 297-like Protein"/>
    <property type="match status" value="1"/>
</dbReference>
<dbReference type="GO" id="GO:0015074">
    <property type="term" value="P:DNA integration"/>
    <property type="evidence" value="ECO:0007669"/>
    <property type="project" value="InterPro"/>
</dbReference>
<dbReference type="Gene3D" id="2.40.70.10">
    <property type="entry name" value="Acid Proteases"/>
    <property type="match status" value="1"/>
</dbReference>
<evidence type="ECO:0000256" key="1">
    <source>
        <dbReference type="ARBA" id="ARBA00012493"/>
    </source>
</evidence>
<evidence type="ECO:0000256" key="2">
    <source>
        <dbReference type="ARBA" id="ARBA00022679"/>
    </source>
</evidence>
<dbReference type="PANTHER" id="PTHR37984">
    <property type="entry name" value="PROTEIN CBG26694"/>
    <property type="match status" value="1"/>
</dbReference>
<dbReference type="Gene3D" id="3.30.70.270">
    <property type="match status" value="2"/>
</dbReference>
<dbReference type="GO" id="GO:0003676">
    <property type="term" value="F:nucleic acid binding"/>
    <property type="evidence" value="ECO:0007669"/>
    <property type="project" value="InterPro"/>
</dbReference>
<dbReference type="EMBL" id="VSWD01000011">
    <property type="protein sequence ID" value="KAK3088058.1"/>
    <property type="molecule type" value="Genomic_DNA"/>
</dbReference>
<dbReference type="Gene3D" id="3.10.10.10">
    <property type="entry name" value="HIV Type 1 Reverse Transcriptase, subunit A, domain 1"/>
    <property type="match status" value="1"/>
</dbReference>
<evidence type="ECO:0000256" key="7">
    <source>
        <dbReference type="ARBA" id="ARBA00022918"/>
    </source>
</evidence>
<keyword evidence="3" id="KW-0548">Nucleotidyltransferase</keyword>
<dbReference type="InterPro" id="IPR021109">
    <property type="entry name" value="Peptidase_aspartic_dom_sf"/>
</dbReference>
<keyword evidence="6" id="KW-0378">Hydrolase</keyword>
<dbReference type="PANTHER" id="PTHR37984:SF8">
    <property type="entry name" value="CCHC-TYPE DOMAIN-CONTAINING PROTEIN"/>
    <property type="match status" value="1"/>
</dbReference>
<sequence>MGDEGEAVAAPNVVFVPSNIPLPGKLDIKGNLSTNWKKFKRVWSNYEIASNLRQKDNEMRTATFLTCVGANALELFNGFHFENENDKTDIDKVIEAFETFCIGQTNEIYERYTFNRRDQENNENIDSYVASLRSLSKTCKFGTLEDEMIRDRIVIGIRDNGTRKKLLQEAKLDLKRCIDICRANEKSATQVKEIGAEDVQAIRKKQKNKTKINKTPVRTEKRKERSARQCIYCGNEHEFRKEKCPAWGKECSICHNLNHFAKKCPFNDRKAKRQQKVNFVDDDSSSEEVLQVETINDIQKRLYAELEIEGQRVKFLLDCGATVNVINESLYKSLYRDDNLSGLRKDDMTLVMFNKTEVKPTGTRRVSVRNPKNRKKYSIEMVVVPGNLKPILGSKVIQGMKMITVNQVNIAAVESTDVLERFTDVFQGLGKFQGTLHLDIDKSIPPTKIPTRKVPLAVKKLLKEELERLTDLGVITPVTEPTDWISSLVAVKKPTGKMRLCIDPKPLNKALKRSHYTTPTIEDILPELNKAKVFSVLDCKDGFWHVELDEQSSLLTTFGTPWGRFRWLRMPFGIKPASEEFQRRIDEALEGLSGIKAVHDDIVVWGSGDTDQEAMANHDANLENLLKRCRQKGVKINKDKMKLKLDSVSYLGHVISKDGLKVDPNKTKAIVEMPTPTTKADIQRLLGMANYLQKFAPNLSTATAPIRDLLKENNEFLWDDTVHGKAFQEMKNILSTAPALNFFDPKKSTVIQCDASERGLGACISQQGRPIAYASRALTPTEVNYAQIEKELLAVVFAMEKFEHYTFGRHVVVESDHKPLEIIVRKSLTSAPKRLQRMLMRLQKFDYEIIYKSGKEMYVADTLSRAYLKSTKGTKPFETVLNLTKRSKTEEEAEDIDMREYTYISDVTLRKLEEHSETDETIKMLKKIILQGWPEDRTLPTRLEIYYPFREELTVQGNLVYKGDRIVLPGNFKSEILQRIHSSHIGIQNCVRRAREALYWPNMTADITNYVQQCAVCAAYQTDQCKEPLISHEIPDRPWQKIGTDLFQFDDRNYLITVDYYSDFFEIDRLHDKKSKEVISKLKAHFARYGIPEIVISDNGPPFNSREFLSFAEKYEFNHITSSPLYPKSNGKVENAVKIAKRLMRKSQIDNSDPFLALLDWRNTPTEIIGSSAAQRLMGRRTRTKLPIKSSLLAPETQKNVKESIEKRKQKSKQHYDKNARPLPELNTGDVVRIKPFGRENKWTKAKVDEKVNIRSYQVTTEDGRTYRRNRRHLRPTSEMFTDDTPSQSIEPQTRDVNKSISDQNINDENASQENRYPTRERRPPTRFKDFVVYK</sequence>
<feature type="domain" description="Reverse transcriptase" evidence="9">
    <location>
        <begin position="472"/>
        <end position="655"/>
    </location>
</feature>
<dbReference type="CDD" id="cd05481">
    <property type="entry name" value="retropepsin_like_LTR_1"/>
    <property type="match status" value="1"/>
</dbReference>
<dbReference type="FunFam" id="1.10.340.70:FF:000003">
    <property type="entry name" value="Protein CBG25708"/>
    <property type="match status" value="1"/>
</dbReference>
<keyword evidence="2" id="KW-0808">Transferase</keyword>
<evidence type="ECO:0000313" key="11">
    <source>
        <dbReference type="EMBL" id="KAK3088058.1"/>
    </source>
</evidence>
<dbReference type="Proteomes" id="UP001186944">
    <property type="component" value="Unassembled WGS sequence"/>
</dbReference>
<dbReference type="PROSITE" id="PS50878">
    <property type="entry name" value="RT_POL"/>
    <property type="match status" value="1"/>
</dbReference>
<dbReference type="InterPro" id="IPR001584">
    <property type="entry name" value="Integrase_cat-core"/>
</dbReference>
<evidence type="ECO:0000256" key="8">
    <source>
        <dbReference type="SAM" id="MobiDB-lite"/>
    </source>
</evidence>
<evidence type="ECO:0000313" key="12">
    <source>
        <dbReference type="Proteomes" id="UP001186944"/>
    </source>
</evidence>
<dbReference type="InterPro" id="IPR050951">
    <property type="entry name" value="Retrovirus_Pol_polyprotein"/>
</dbReference>